<dbReference type="EMBL" id="VSSQ01040950">
    <property type="protein sequence ID" value="MPM94288.1"/>
    <property type="molecule type" value="Genomic_DNA"/>
</dbReference>
<dbReference type="PROSITE" id="PS50887">
    <property type="entry name" value="GGDEF"/>
    <property type="match status" value="1"/>
</dbReference>
<organism evidence="2">
    <name type="scientific">bioreactor metagenome</name>
    <dbReference type="NCBI Taxonomy" id="1076179"/>
    <lineage>
        <taxon>unclassified sequences</taxon>
        <taxon>metagenomes</taxon>
        <taxon>ecological metagenomes</taxon>
    </lineage>
</organism>
<proteinExistence type="predicted"/>
<protein>
    <recommendedName>
        <fullName evidence="1">GGDEF domain-containing protein</fullName>
    </recommendedName>
</protein>
<gene>
    <name evidence="2" type="ORF">SDC9_141434</name>
</gene>
<reference evidence="2" key="1">
    <citation type="submission" date="2019-08" db="EMBL/GenBank/DDBJ databases">
        <authorList>
            <person name="Kucharzyk K."/>
            <person name="Murdoch R.W."/>
            <person name="Higgins S."/>
            <person name="Loffler F."/>
        </authorList>
    </citation>
    <scope>NUCLEOTIDE SEQUENCE</scope>
</reference>
<accession>A0A645DYS4</accession>
<dbReference type="InterPro" id="IPR050469">
    <property type="entry name" value="Diguanylate_Cyclase"/>
</dbReference>
<dbReference type="InterPro" id="IPR000160">
    <property type="entry name" value="GGDEF_dom"/>
</dbReference>
<dbReference type="Pfam" id="PF00990">
    <property type="entry name" value="GGDEF"/>
    <property type="match status" value="1"/>
</dbReference>
<dbReference type="AlphaFoldDB" id="A0A645DYS4"/>
<dbReference type="NCBIfam" id="TIGR00254">
    <property type="entry name" value="GGDEF"/>
    <property type="match status" value="1"/>
</dbReference>
<feature type="domain" description="GGDEF" evidence="1">
    <location>
        <begin position="1"/>
        <end position="57"/>
    </location>
</feature>
<name>A0A645DYS4_9ZZZZ</name>
<dbReference type="GO" id="GO:0043709">
    <property type="term" value="P:cell adhesion involved in single-species biofilm formation"/>
    <property type="evidence" value="ECO:0007669"/>
    <property type="project" value="TreeGrafter"/>
</dbReference>
<sequence>MKELAVYHLGKPLPRCTISLGVAVFPENGETTETLLKAVDNALYLAKREGRDRIETA</sequence>
<comment type="caution">
    <text evidence="2">The sequence shown here is derived from an EMBL/GenBank/DDBJ whole genome shotgun (WGS) entry which is preliminary data.</text>
</comment>
<dbReference type="SUPFAM" id="SSF55073">
    <property type="entry name" value="Nucleotide cyclase"/>
    <property type="match status" value="1"/>
</dbReference>
<dbReference type="GO" id="GO:0052621">
    <property type="term" value="F:diguanylate cyclase activity"/>
    <property type="evidence" value="ECO:0007669"/>
    <property type="project" value="TreeGrafter"/>
</dbReference>
<dbReference type="PANTHER" id="PTHR45138">
    <property type="entry name" value="REGULATORY COMPONENTS OF SENSORY TRANSDUCTION SYSTEM"/>
    <property type="match status" value="1"/>
</dbReference>
<dbReference type="GO" id="GO:1902201">
    <property type="term" value="P:negative regulation of bacterial-type flagellum-dependent cell motility"/>
    <property type="evidence" value="ECO:0007669"/>
    <property type="project" value="TreeGrafter"/>
</dbReference>
<dbReference type="InterPro" id="IPR029787">
    <property type="entry name" value="Nucleotide_cyclase"/>
</dbReference>
<dbReference type="Gene3D" id="3.30.70.270">
    <property type="match status" value="1"/>
</dbReference>
<evidence type="ECO:0000259" key="1">
    <source>
        <dbReference type="PROSITE" id="PS50887"/>
    </source>
</evidence>
<dbReference type="PANTHER" id="PTHR45138:SF9">
    <property type="entry name" value="DIGUANYLATE CYCLASE DGCM-RELATED"/>
    <property type="match status" value="1"/>
</dbReference>
<evidence type="ECO:0000313" key="2">
    <source>
        <dbReference type="EMBL" id="MPM94288.1"/>
    </source>
</evidence>
<dbReference type="InterPro" id="IPR043128">
    <property type="entry name" value="Rev_trsase/Diguanyl_cyclase"/>
</dbReference>
<dbReference type="GO" id="GO:0005886">
    <property type="term" value="C:plasma membrane"/>
    <property type="evidence" value="ECO:0007669"/>
    <property type="project" value="TreeGrafter"/>
</dbReference>